<accession>A0AAU8JDY6</accession>
<dbReference type="AlphaFoldDB" id="A0AAU8JDY6"/>
<dbReference type="RefSeq" id="WP_190878286.1">
    <property type="nucleotide sequence ID" value="NZ_CP159837.1"/>
</dbReference>
<organism evidence="1">
    <name type="scientific">Planktothricoides raciborskii GIHE-MW2</name>
    <dbReference type="NCBI Taxonomy" id="2792601"/>
    <lineage>
        <taxon>Bacteria</taxon>
        <taxon>Bacillati</taxon>
        <taxon>Cyanobacteriota</taxon>
        <taxon>Cyanophyceae</taxon>
        <taxon>Oscillatoriophycideae</taxon>
        <taxon>Oscillatoriales</taxon>
        <taxon>Oscillatoriaceae</taxon>
        <taxon>Planktothricoides</taxon>
    </lineage>
</organism>
<sequence length="127" mass="14240">MNKSVSYDDFLMAKLKDRNYAVGYVETHLELEKDEAPDQALLALALKDVAQALAGDRLTPEEVKIHLEKLERLLSNGGSEVIYNLAEWLQVVGLKLTVKVDNEPEKIDYPVTDNVVTENVAEELVKT</sequence>
<evidence type="ECO:0000313" key="1">
    <source>
        <dbReference type="EMBL" id="XCM36714.1"/>
    </source>
</evidence>
<dbReference type="EMBL" id="CP159837">
    <property type="protein sequence ID" value="XCM36714.1"/>
    <property type="molecule type" value="Genomic_DNA"/>
</dbReference>
<name>A0AAU8JDY6_9CYAN</name>
<proteinExistence type="predicted"/>
<reference evidence="1" key="1">
    <citation type="submission" date="2024-07" db="EMBL/GenBank/DDBJ databases">
        <authorList>
            <person name="Kim Y.J."/>
            <person name="Jeong J.Y."/>
        </authorList>
    </citation>
    <scope>NUCLEOTIDE SEQUENCE</scope>
    <source>
        <strain evidence="1">GIHE-MW2</strain>
    </source>
</reference>
<gene>
    <name evidence="1" type="ORF">ABWT76_005488</name>
</gene>
<protein>
    <submittedName>
        <fullName evidence="1">Transcriptional regulator</fullName>
    </submittedName>
</protein>